<dbReference type="SMART" id="SM00148">
    <property type="entry name" value="PLCXc"/>
    <property type="match status" value="1"/>
</dbReference>
<evidence type="ECO:0000256" key="7">
    <source>
        <dbReference type="ARBA" id="ARBA00023224"/>
    </source>
</evidence>
<dbReference type="Pfam" id="PF09279">
    <property type="entry name" value="EF-hand_like"/>
    <property type="match status" value="1"/>
</dbReference>
<dbReference type="SMART" id="SM00149">
    <property type="entry name" value="PLCYc"/>
    <property type="match status" value="1"/>
</dbReference>
<keyword evidence="14" id="KW-1185">Reference proteome</keyword>
<keyword evidence="4" id="KW-0479">Metal-binding</keyword>
<comment type="subcellular location">
    <subcellularLocation>
        <location evidence="2">Cytoplasm</location>
    </subcellularLocation>
</comment>
<dbReference type="GO" id="GO:0016829">
    <property type="term" value="F:lyase activity"/>
    <property type="evidence" value="ECO:0007669"/>
    <property type="project" value="UniProtKB-KW"/>
</dbReference>
<dbReference type="InterPro" id="IPR011992">
    <property type="entry name" value="EF-hand-dom_pair"/>
</dbReference>
<evidence type="ECO:0000259" key="11">
    <source>
        <dbReference type="PROSITE" id="PS50004"/>
    </source>
</evidence>
<dbReference type="GO" id="GO:0048015">
    <property type="term" value="P:phosphatidylinositol-mediated signaling"/>
    <property type="evidence" value="ECO:0007669"/>
    <property type="project" value="TreeGrafter"/>
</dbReference>
<dbReference type="InterPro" id="IPR015359">
    <property type="entry name" value="PLC_EF-hand-like"/>
</dbReference>
<feature type="domain" description="C2" evidence="11">
    <location>
        <begin position="525"/>
        <end position="645"/>
    </location>
</feature>
<keyword evidence="5" id="KW-0460">Magnesium</keyword>
<dbReference type="GO" id="GO:0032228">
    <property type="term" value="P:regulation of synaptic transmission, GABAergic"/>
    <property type="evidence" value="ECO:0007669"/>
    <property type="project" value="TreeGrafter"/>
</dbReference>
<evidence type="ECO:0000259" key="12">
    <source>
        <dbReference type="PROSITE" id="PS50008"/>
    </source>
</evidence>
<dbReference type="Pfam" id="PF00168">
    <property type="entry name" value="C2"/>
    <property type="match status" value="1"/>
</dbReference>
<dbReference type="GO" id="GO:0046872">
    <property type="term" value="F:metal ion binding"/>
    <property type="evidence" value="ECO:0007669"/>
    <property type="project" value="UniProtKB-KW"/>
</dbReference>
<dbReference type="OrthoDB" id="269822at2759"/>
<dbReference type="Proteomes" id="UP000728032">
    <property type="component" value="Unassembled WGS sequence"/>
</dbReference>
<keyword evidence="9" id="KW-0443">Lipid metabolism</keyword>
<keyword evidence="8" id="KW-0456">Lyase</keyword>
<feature type="compositionally biased region" description="Polar residues" evidence="10">
    <location>
        <begin position="953"/>
        <end position="970"/>
    </location>
</feature>
<dbReference type="GO" id="GO:0051209">
    <property type="term" value="P:release of sequestered calcium ion into cytosol"/>
    <property type="evidence" value="ECO:0007669"/>
    <property type="project" value="TreeGrafter"/>
</dbReference>
<dbReference type="PROSITE" id="PS50004">
    <property type="entry name" value="C2"/>
    <property type="match status" value="1"/>
</dbReference>
<evidence type="ECO:0000256" key="1">
    <source>
        <dbReference type="ARBA" id="ARBA00000110"/>
    </source>
</evidence>
<dbReference type="GO" id="GO:0007214">
    <property type="term" value="P:gamma-aminobutyric acid signaling pathway"/>
    <property type="evidence" value="ECO:0007669"/>
    <property type="project" value="TreeGrafter"/>
</dbReference>
<evidence type="ECO:0000256" key="4">
    <source>
        <dbReference type="ARBA" id="ARBA00022723"/>
    </source>
</evidence>
<evidence type="ECO:0000256" key="6">
    <source>
        <dbReference type="ARBA" id="ARBA00023157"/>
    </source>
</evidence>
<keyword evidence="7" id="KW-0807">Transducer</keyword>
<dbReference type="Gene3D" id="3.20.20.190">
    <property type="entry name" value="Phosphatidylinositol (PI) phosphodiesterase"/>
    <property type="match status" value="1"/>
</dbReference>
<dbReference type="PROSITE" id="PS50008">
    <property type="entry name" value="PIPLC_Y_DOMAIN"/>
    <property type="match status" value="1"/>
</dbReference>
<sequence>MREKWLHQVFDAADSDQKGMLDEWETIALMKKLNDKLCIRSLKQKIMEFEFGKDEEERGRISKKVFITLFTESSTRPDIYFILVRYCGRDYMTVEDLQLFLEGEQGVYGLSVDECMDLIMKYEPSEEARNNKQLLIDGFTQFLLSEECDIMSVHHKDICHDMSQPLSHYFISTSHNTSVLVTKAIQWTLISAFIVFTVIYSKTNSKVRQVLRDTPELYSKVLSLQSYSVRFCLLNTDFIKGCRCVKVDCYDGNDGPVVYHGNTLTSKVALEDILETIHANAFVVSEYPLIIHLENHCSVDNQKQMSTMFRNTFGATLHIPSAEEPLLAAQVSPEQLRGKVIIKGKKLSPNGDTNDGNVSDEDDESRGRDVHNKHIPLCPELSDLIALTRIRLSDFSSLQQSQSEVSQLSEALASKLALSCAEELAHHNKAFITQVSPDVSRVDSSNVNPLDFWNCGVQLVAMNYQTGGQMMDLYRGWFSQNGSCGYVLKPAFLRERFCLFNSRRKDSLPGIDPLCIRLKIISGQQLPRPRGASRIDPLCIRLKIISGQQLPRPRGASSKATSIDPYVMVQMFGVSADCAEARTRTVSNDNPLFEESFEFNVSVPELALLRFVVLDDDYINDDFIGEKVVPVECIQSGYKHIRLNNMNGECLPTATLFVHISLTHRYGSKQKLRRKRSWSQKQSTDLRSIGVKAIDEQFKNASTLIHESIQLRRGVEKVIIDLCDECSLQESANMAQCLRVVTLRLASTSTVQTCEVVTTDQGYPVLRATGELTPKLTKTMNTVEKAVSEFYYVTQNAKNSIEMLSEIHETVVSLGDQLPTHCTSQSIKGRKADKIAENFMWDMSVLRTEMDLLSAIKNDCECALKQVERLGSSLKRIFQRERESITSSSAKDPLAVPVLTGATLTPQPEPKQPPPSPLSPGDGRLRGILKKTSQSSSPSALDQNELHFHENVFLSSDESNASNSPKLNNS</sequence>
<dbReference type="Pfam" id="PF00387">
    <property type="entry name" value="PI-PLC-Y"/>
    <property type="match status" value="1"/>
</dbReference>
<dbReference type="AlphaFoldDB" id="A0A7R9QMI3"/>
<dbReference type="InterPro" id="IPR000909">
    <property type="entry name" value="PLipase_C_PInositol-sp_X_dom"/>
</dbReference>
<comment type="catalytic activity">
    <reaction evidence="9">
        <text>a 1,2-diacyl-sn-glycero-3-phospho-(1D-myo-inositol-4,5-bisphosphate) + H2O = 1D-myo-inositol 1,4,5-trisphosphate + a 1,2-diacyl-sn-glycerol + H(+)</text>
        <dbReference type="Rhea" id="RHEA:33179"/>
        <dbReference type="ChEBI" id="CHEBI:15377"/>
        <dbReference type="ChEBI" id="CHEBI:15378"/>
        <dbReference type="ChEBI" id="CHEBI:17815"/>
        <dbReference type="ChEBI" id="CHEBI:58456"/>
        <dbReference type="ChEBI" id="CHEBI:203600"/>
        <dbReference type="EC" id="3.1.4.11"/>
    </reaction>
</comment>
<keyword evidence="6" id="KW-1015">Disulfide bond</keyword>
<dbReference type="PANTHER" id="PTHR10336">
    <property type="entry name" value="PHOSPHOINOSITIDE-SPECIFIC PHOSPHOLIPASE C FAMILY PROTEIN"/>
    <property type="match status" value="1"/>
</dbReference>
<dbReference type="SMART" id="SM00239">
    <property type="entry name" value="C2"/>
    <property type="match status" value="1"/>
</dbReference>
<keyword evidence="3" id="KW-0963">Cytoplasm</keyword>
<keyword evidence="9" id="KW-0378">Hydrolase</keyword>
<dbReference type="GO" id="GO:0016042">
    <property type="term" value="P:lipid catabolic process"/>
    <property type="evidence" value="ECO:0007669"/>
    <property type="project" value="UniProtKB-KW"/>
</dbReference>
<dbReference type="Gene3D" id="1.10.238.10">
    <property type="entry name" value="EF-hand"/>
    <property type="match status" value="1"/>
</dbReference>
<evidence type="ECO:0000256" key="8">
    <source>
        <dbReference type="ARBA" id="ARBA00023239"/>
    </source>
</evidence>
<keyword evidence="9" id="KW-0442">Lipid degradation</keyword>
<dbReference type="PANTHER" id="PTHR10336:SF196">
    <property type="entry name" value="PHOSPHOINOSITIDE PHOSPHOLIPASE C"/>
    <property type="match status" value="1"/>
</dbReference>
<protein>
    <recommendedName>
        <fullName evidence="9">Phosphoinositide phospholipase C</fullName>
        <ecNumber evidence="9">3.1.4.11</ecNumber>
    </recommendedName>
</protein>
<dbReference type="EMBL" id="CAJPVJ010004666">
    <property type="protein sequence ID" value="CAG2168810.1"/>
    <property type="molecule type" value="Genomic_DNA"/>
</dbReference>
<accession>A0A7R9QMI3</accession>
<dbReference type="GO" id="GO:0005737">
    <property type="term" value="C:cytoplasm"/>
    <property type="evidence" value="ECO:0007669"/>
    <property type="project" value="UniProtKB-SubCell"/>
</dbReference>
<evidence type="ECO:0000313" key="14">
    <source>
        <dbReference type="Proteomes" id="UP000728032"/>
    </source>
</evidence>
<feature type="domain" description="PI-PLC Y-box" evidence="12">
    <location>
        <begin position="404"/>
        <end position="494"/>
    </location>
</feature>
<name>A0A7R9QMI3_9ACAR</name>
<dbReference type="Pfam" id="PF00388">
    <property type="entry name" value="PI-PLC-X"/>
    <property type="match status" value="1"/>
</dbReference>
<dbReference type="EC" id="3.1.4.11" evidence="9"/>
<evidence type="ECO:0000256" key="3">
    <source>
        <dbReference type="ARBA" id="ARBA00022490"/>
    </source>
</evidence>
<dbReference type="InterPro" id="IPR001192">
    <property type="entry name" value="PI-PLC_fam"/>
</dbReference>
<dbReference type="InterPro" id="IPR017946">
    <property type="entry name" value="PLC-like_Pdiesterase_TIM-brl"/>
</dbReference>
<feature type="compositionally biased region" description="Pro residues" evidence="10">
    <location>
        <begin position="907"/>
        <end position="918"/>
    </location>
</feature>
<comment type="catalytic activity">
    <reaction evidence="1">
        <text>an N-(acyl)-sphingosylphosphoethanolamine = an N-(acyl)-sphingosyl-1,3-cyclic phosphate + ethanolamine</text>
        <dbReference type="Rhea" id="RHEA:60648"/>
        <dbReference type="ChEBI" id="CHEBI:57603"/>
        <dbReference type="ChEBI" id="CHEBI:143891"/>
        <dbReference type="ChEBI" id="CHEBI:143892"/>
    </reaction>
</comment>
<evidence type="ECO:0000256" key="10">
    <source>
        <dbReference type="SAM" id="MobiDB-lite"/>
    </source>
</evidence>
<evidence type="ECO:0000313" key="13">
    <source>
        <dbReference type="EMBL" id="CAD7651431.1"/>
    </source>
</evidence>
<proteinExistence type="predicted"/>
<dbReference type="SUPFAM" id="SSF49562">
    <property type="entry name" value="C2 domain (Calcium/lipid-binding domain, CaLB)"/>
    <property type="match status" value="1"/>
</dbReference>
<dbReference type="GO" id="GO:0004435">
    <property type="term" value="F:phosphatidylinositol-4,5-bisphosphate phospholipase C activity"/>
    <property type="evidence" value="ECO:0007669"/>
    <property type="project" value="UniProtKB-EC"/>
</dbReference>
<dbReference type="PRINTS" id="PR00390">
    <property type="entry name" value="PHPHLIPASEC"/>
</dbReference>
<dbReference type="SUPFAM" id="SSF51695">
    <property type="entry name" value="PLC-like phosphodiesterases"/>
    <property type="match status" value="2"/>
</dbReference>
<dbReference type="EMBL" id="OC919491">
    <property type="protein sequence ID" value="CAD7651431.1"/>
    <property type="molecule type" value="Genomic_DNA"/>
</dbReference>
<dbReference type="Gene3D" id="2.60.40.150">
    <property type="entry name" value="C2 domain"/>
    <property type="match status" value="1"/>
</dbReference>
<evidence type="ECO:0000256" key="5">
    <source>
        <dbReference type="ARBA" id="ARBA00022842"/>
    </source>
</evidence>
<dbReference type="InterPro" id="IPR000008">
    <property type="entry name" value="C2_dom"/>
</dbReference>
<evidence type="ECO:0000256" key="9">
    <source>
        <dbReference type="RuleBase" id="RU361133"/>
    </source>
</evidence>
<dbReference type="GO" id="GO:0046488">
    <property type="term" value="P:phosphatidylinositol metabolic process"/>
    <property type="evidence" value="ECO:0007669"/>
    <property type="project" value="TreeGrafter"/>
</dbReference>
<dbReference type="PROSITE" id="PS50007">
    <property type="entry name" value="PIPLC_X_DOMAIN"/>
    <property type="match status" value="1"/>
</dbReference>
<dbReference type="InterPro" id="IPR035892">
    <property type="entry name" value="C2_domain_sf"/>
</dbReference>
<dbReference type="CDD" id="cd16206">
    <property type="entry name" value="EFh_PRIP"/>
    <property type="match status" value="1"/>
</dbReference>
<feature type="compositionally biased region" description="Polar residues" evidence="10">
    <location>
        <begin position="931"/>
        <end position="942"/>
    </location>
</feature>
<organism evidence="13">
    <name type="scientific">Oppiella nova</name>
    <dbReference type="NCBI Taxonomy" id="334625"/>
    <lineage>
        <taxon>Eukaryota</taxon>
        <taxon>Metazoa</taxon>
        <taxon>Ecdysozoa</taxon>
        <taxon>Arthropoda</taxon>
        <taxon>Chelicerata</taxon>
        <taxon>Arachnida</taxon>
        <taxon>Acari</taxon>
        <taxon>Acariformes</taxon>
        <taxon>Sarcoptiformes</taxon>
        <taxon>Oribatida</taxon>
        <taxon>Brachypylina</taxon>
        <taxon>Oppioidea</taxon>
        <taxon>Oppiidae</taxon>
        <taxon>Oppiella</taxon>
    </lineage>
</organism>
<feature type="region of interest" description="Disordered" evidence="10">
    <location>
        <begin position="901"/>
        <end position="970"/>
    </location>
</feature>
<reference evidence="13" key="1">
    <citation type="submission" date="2020-11" db="EMBL/GenBank/DDBJ databases">
        <authorList>
            <person name="Tran Van P."/>
        </authorList>
    </citation>
    <scope>NUCLEOTIDE SEQUENCE</scope>
</reference>
<dbReference type="FunFam" id="1.10.238.10:FF:000005">
    <property type="entry name" value="Phosphoinositide phospholipase C"/>
    <property type="match status" value="1"/>
</dbReference>
<evidence type="ECO:0000256" key="2">
    <source>
        <dbReference type="ARBA" id="ARBA00004496"/>
    </source>
</evidence>
<dbReference type="CDD" id="cd00275">
    <property type="entry name" value="C2_PLC_like"/>
    <property type="match status" value="1"/>
</dbReference>
<dbReference type="SUPFAM" id="SSF47473">
    <property type="entry name" value="EF-hand"/>
    <property type="match status" value="1"/>
</dbReference>
<feature type="region of interest" description="Disordered" evidence="10">
    <location>
        <begin position="342"/>
        <end position="372"/>
    </location>
</feature>
<dbReference type="InterPro" id="IPR001711">
    <property type="entry name" value="PLipase_C_Pinositol-sp_Y"/>
</dbReference>
<gene>
    <name evidence="13" type="ORF">ONB1V03_LOCUS8294</name>
</gene>